<reference evidence="4 5" key="1">
    <citation type="submission" date="2019-08" db="EMBL/GenBank/DDBJ databases">
        <title>Draft genome sequences of two oriental melons (Cucumis melo L. var makuwa).</title>
        <authorList>
            <person name="Kwon S.-Y."/>
        </authorList>
    </citation>
    <scope>NUCLEOTIDE SEQUENCE [LARGE SCALE GENOMIC DNA]</scope>
    <source>
        <strain evidence="5">cv. Chang Bougi</strain>
        <strain evidence="4">cv. SW 3</strain>
        <tissue evidence="2">Leaf</tissue>
    </source>
</reference>
<comment type="caution">
    <text evidence="2">The sequence shown here is derived from an EMBL/GenBank/DDBJ whole genome shotgun (WGS) entry which is preliminary data.</text>
</comment>
<dbReference type="EMBL" id="SSTD01005662">
    <property type="protein sequence ID" value="TYK21368.1"/>
    <property type="molecule type" value="Genomic_DNA"/>
</dbReference>
<feature type="compositionally biased region" description="Basic and acidic residues" evidence="1">
    <location>
        <begin position="64"/>
        <end position="76"/>
    </location>
</feature>
<evidence type="ECO:0000313" key="4">
    <source>
        <dbReference type="Proteomes" id="UP000321393"/>
    </source>
</evidence>
<dbReference type="Proteomes" id="UP000321947">
    <property type="component" value="Unassembled WGS sequence"/>
</dbReference>
<gene>
    <name evidence="3" type="ORF">E5676_scaffold609G00060</name>
    <name evidence="2" type="ORF">E6C27_scaffold60G003120</name>
</gene>
<evidence type="ECO:0000313" key="3">
    <source>
        <dbReference type="EMBL" id="TYK21368.1"/>
    </source>
</evidence>
<proteinExistence type="predicted"/>
<accession>A0A5A7U9M3</accession>
<dbReference type="Proteomes" id="UP000321393">
    <property type="component" value="Unassembled WGS sequence"/>
</dbReference>
<sequence>MAESVIPDRLGSQKRLVLASLYEEDRCSSQMVDGRSESKEIGLDLVSSDMGGGQGVISGDESEVGNRLEEGSMKNG</sequence>
<name>A0A5A7U9M3_CUCMM</name>
<evidence type="ECO:0000313" key="2">
    <source>
        <dbReference type="EMBL" id="KAA0051870.1"/>
    </source>
</evidence>
<dbReference type="AlphaFoldDB" id="A0A5A7U9M3"/>
<organism evidence="2 4">
    <name type="scientific">Cucumis melo var. makuwa</name>
    <name type="common">Oriental melon</name>
    <dbReference type="NCBI Taxonomy" id="1194695"/>
    <lineage>
        <taxon>Eukaryota</taxon>
        <taxon>Viridiplantae</taxon>
        <taxon>Streptophyta</taxon>
        <taxon>Embryophyta</taxon>
        <taxon>Tracheophyta</taxon>
        <taxon>Spermatophyta</taxon>
        <taxon>Magnoliopsida</taxon>
        <taxon>eudicotyledons</taxon>
        <taxon>Gunneridae</taxon>
        <taxon>Pentapetalae</taxon>
        <taxon>rosids</taxon>
        <taxon>fabids</taxon>
        <taxon>Cucurbitales</taxon>
        <taxon>Cucurbitaceae</taxon>
        <taxon>Benincaseae</taxon>
        <taxon>Cucumis</taxon>
    </lineage>
</organism>
<evidence type="ECO:0000313" key="5">
    <source>
        <dbReference type="Proteomes" id="UP000321947"/>
    </source>
</evidence>
<protein>
    <submittedName>
        <fullName evidence="2">WSC domain-containing protein</fullName>
    </submittedName>
</protein>
<dbReference type="EMBL" id="SSTE01011134">
    <property type="protein sequence ID" value="KAA0051870.1"/>
    <property type="molecule type" value="Genomic_DNA"/>
</dbReference>
<evidence type="ECO:0000256" key="1">
    <source>
        <dbReference type="SAM" id="MobiDB-lite"/>
    </source>
</evidence>
<feature type="region of interest" description="Disordered" evidence="1">
    <location>
        <begin position="46"/>
        <end position="76"/>
    </location>
</feature>